<dbReference type="EMBL" id="JABFTP020000062">
    <property type="protein sequence ID" value="KAL3272556.1"/>
    <property type="molecule type" value="Genomic_DNA"/>
</dbReference>
<evidence type="ECO:0000256" key="1">
    <source>
        <dbReference type="SAM" id="MobiDB-lite"/>
    </source>
</evidence>
<reference evidence="2 3" key="1">
    <citation type="journal article" date="2021" name="BMC Biol.">
        <title>Horizontally acquired antibacterial genes associated with adaptive radiation of ladybird beetles.</title>
        <authorList>
            <person name="Li H.S."/>
            <person name="Tang X.F."/>
            <person name="Huang Y.H."/>
            <person name="Xu Z.Y."/>
            <person name="Chen M.L."/>
            <person name="Du X.Y."/>
            <person name="Qiu B.Y."/>
            <person name="Chen P.T."/>
            <person name="Zhang W."/>
            <person name="Slipinski A."/>
            <person name="Escalona H.E."/>
            <person name="Waterhouse R.M."/>
            <person name="Zwick A."/>
            <person name="Pang H."/>
        </authorList>
    </citation>
    <scope>NUCLEOTIDE SEQUENCE [LARGE SCALE GENOMIC DNA]</scope>
    <source>
        <strain evidence="2">SYSU2018</strain>
    </source>
</reference>
<evidence type="ECO:0000313" key="2">
    <source>
        <dbReference type="EMBL" id="KAL3272556.1"/>
    </source>
</evidence>
<dbReference type="Proteomes" id="UP001516400">
    <property type="component" value="Unassembled WGS sequence"/>
</dbReference>
<name>A0ABD2N1J1_9CUCU</name>
<sequence length="64" mass="7289">MSQDYIEETVFTLIKSFLLKYRLKSKVKTEGQEVKAVTRKENGNSSGEAATCSNGDMTRLKLWE</sequence>
<evidence type="ECO:0000313" key="3">
    <source>
        <dbReference type="Proteomes" id="UP001516400"/>
    </source>
</evidence>
<feature type="region of interest" description="Disordered" evidence="1">
    <location>
        <begin position="38"/>
        <end position="57"/>
    </location>
</feature>
<organism evidence="2 3">
    <name type="scientific">Cryptolaemus montrouzieri</name>
    <dbReference type="NCBI Taxonomy" id="559131"/>
    <lineage>
        <taxon>Eukaryota</taxon>
        <taxon>Metazoa</taxon>
        <taxon>Ecdysozoa</taxon>
        <taxon>Arthropoda</taxon>
        <taxon>Hexapoda</taxon>
        <taxon>Insecta</taxon>
        <taxon>Pterygota</taxon>
        <taxon>Neoptera</taxon>
        <taxon>Endopterygota</taxon>
        <taxon>Coleoptera</taxon>
        <taxon>Polyphaga</taxon>
        <taxon>Cucujiformia</taxon>
        <taxon>Coccinelloidea</taxon>
        <taxon>Coccinellidae</taxon>
        <taxon>Scymninae</taxon>
        <taxon>Scymnini</taxon>
        <taxon>Cryptolaemus</taxon>
    </lineage>
</organism>
<comment type="caution">
    <text evidence="2">The sequence shown here is derived from an EMBL/GenBank/DDBJ whole genome shotgun (WGS) entry which is preliminary data.</text>
</comment>
<keyword evidence="3" id="KW-1185">Reference proteome</keyword>
<protein>
    <submittedName>
        <fullName evidence="2">Uncharacterized protein</fullName>
    </submittedName>
</protein>
<proteinExistence type="predicted"/>
<gene>
    <name evidence="2" type="ORF">HHI36_014027</name>
</gene>
<accession>A0ABD2N1J1</accession>
<feature type="compositionally biased region" description="Polar residues" evidence="1">
    <location>
        <begin position="43"/>
        <end position="56"/>
    </location>
</feature>
<dbReference type="AlphaFoldDB" id="A0ABD2N1J1"/>